<name>A0ABU2NX39_9ACTN</name>
<proteinExistence type="predicted"/>
<organism evidence="5 6">
    <name type="scientific">Streptomyces hazeniae</name>
    <dbReference type="NCBI Taxonomy" id="3075538"/>
    <lineage>
        <taxon>Bacteria</taxon>
        <taxon>Bacillati</taxon>
        <taxon>Actinomycetota</taxon>
        <taxon>Actinomycetes</taxon>
        <taxon>Kitasatosporales</taxon>
        <taxon>Streptomycetaceae</taxon>
        <taxon>Streptomyces</taxon>
    </lineage>
</organism>
<feature type="domain" description="Methyltransferase small" evidence="4">
    <location>
        <begin position="26"/>
        <end position="106"/>
    </location>
</feature>
<dbReference type="InterPro" id="IPR052190">
    <property type="entry name" value="Euk-Arch_PrmC-MTase"/>
</dbReference>
<dbReference type="InterPro" id="IPR004557">
    <property type="entry name" value="PrmC-related"/>
</dbReference>
<dbReference type="Proteomes" id="UP001183414">
    <property type="component" value="Unassembled WGS sequence"/>
</dbReference>
<dbReference type="RefSeq" id="WP_311675247.1">
    <property type="nucleotide sequence ID" value="NZ_JAVREQ010000023.1"/>
</dbReference>
<evidence type="ECO:0000313" key="6">
    <source>
        <dbReference type="Proteomes" id="UP001183414"/>
    </source>
</evidence>
<keyword evidence="6" id="KW-1185">Reference proteome</keyword>
<dbReference type="InterPro" id="IPR029063">
    <property type="entry name" value="SAM-dependent_MTases_sf"/>
</dbReference>
<dbReference type="PANTHER" id="PTHR45875:SF1">
    <property type="entry name" value="METHYLTRANSFERASE N6AMT1"/>
    <property type="match status" value="1"/>
</dbReference>
<dbReference type="Pfam" id="PF05175">
    <property type="entry name" value="MTS"/>
    <property type="match status" value="1"/>
</dbReference>
<dbReference type="EMBL" id="JAVREQ010000023">
    <property type="protein sequence ID" value="MDT0381553.1"/>
    <property type="molecule type" value="Genomic_DNA"/>
</dbReference>
<evidence type="ECO:0000259" key="4">
    <source>
        <dbReference type="Pfam" id="PF05175"/>
    </source>
</evidence>
<keyword evidence="2" id="KW-0808">Transferase</keyword>
<dbReference type="GO" id="GO:0032259">
    <property type="term" value="P:methylation"/>
    <property type="evidence" value="ECO:0007669"/>
    <property type="project" value="UniProtKB-KW"/>
</dbReference>
<dbReference type="InterPro" id="IPR007848">
    <property type="entry name" value="Small_mtfrase_dom"/>
</dbReference>
<evidence type="ECO:0000256" key="2">
    <source>
        <dbReference type="ARBA" id="ARBA00022679"/>
    </source>
</evidence>
<sequence length="218" mass="23056">MFLLKPPGVYRPQGDSFLLRDALLAAPPPAGGRVLDLGTGTGMLALAAAGTGASRVWAVDSSYRAVLTARCNALLRGLRVRVIRGDLRRRLPAGPFDLVTANPPYVPCADAGEASGRARAWDAGLDGRRYLDPLCRRAPALLAPGGSLLLVHSVLCSLPTTVRLLREGGLGASVVARRRQPFGPVLGSRASWLEERGLIAPGQTQEELVVIRARRVAG</sequence>
<dbReference type="SUPFAM" id="SSF53335">
    <property type="entry name" value="S-adenosyl-L-methionine-dependent methyltransferases"/>
    <property type="match status" value="1"/>
</dbReference>
<dbReference type="NCBIfam" id="TIGR00537">
    <property type="entry name" value="hemK_rel_arch"/>
    <property type="match status" value="1"/>
</dbReference>
<evidence type="ECO:0000256" key="3">
    <source>
        <dbReference type="ARBA" id="ARBA00022691"/>
    </source>
</evidence>
<dbReference type="Gene3D" id="3.40.50.150">
    <property type="entry name" value="Vaccinia Virus protein VP39"/>
    <property type="match status" value="1"/>
</dbReference>
<dbReference type="CDD" id="cd02440">
    <property type="entry name" value="AdoMet_MTases"/>
    <property type="match status" value="1"/>
</dbReference>
<keyword evidence="3" id="KW-0949">S-adenosyl-L-methionine</keyword>
<keyword evidence="1 5" id="KW-0489">Methyltransferase</keyword>
<dbReference type="PANTHER" id="PTHR45875">
    <property type="entry name" value="METHYLTRANSFERASE N6AMT1"/>
    <property type="match status" value="1"/>
</dbReference>
<comment type="caution">
    <text evidence="5">The sequence shown here is derived from an EMBL/GenBank/DDBJ whole genome shotgun (WGS) entry which is preliminary data.</text>
</comment>
<accession>A0ABU2NX39</accession>
<evidence type="ECO:0000256" key="1">
    <source>
        <dbReference type="ARBA" id="ARBA00022603"/>
    </source>
</evidence>
<dbReference type="GO" id="GO:0008168">
    <property type="term" value="F:methyltransferase activity"/>
    <property type="evidence" value="ECO:0007669"/>
    <property type="project" value="UniProtKB-KW"/>
</dbReference>
<protein>
    <submittedName>
        <fullName evidence="5">Methyltransferase</fullName>
    </submittedName>
</protein>
<reference evidence="6" key="1">
    <citation type="submission" date="2023-07" db="EMBL/GenBank/DDBJ databases">
        <title>30 novel species of actinomycetes from the DSMZ collection.</title>
        <authorList>
            <person name="Nouioui I."/>
        </authorList>
    </citation>
    <scope>NUCLEOTIDE SEQUENCE [LARGE SCALE GENOMIC DNA]</scope>
    <source>
        <strain evidence="6">DSM 42041</strain>
    </source>
</reference>
<gene>
    <name evidence="5" type="ORF">RM572_22600</name>
</gene>
<evidence type="ECO:0000313" key="5">
    <source>
        <dbReference type="EMBL" id="MDT0381553.1"/>
    </source>
</evidence>